<dbReference type="GO" id="GO:0005886">
    <property type="term" value="C:plasma membrane"/>
    <property type="evidence" value="ECO:0007669"/>
    <property type="project" value="UniProtKB-SubCell"/>
</dbReference>
<accession>A0A0K1EQ59</accession>
<keyword evidence="6 8" id="KW-1133">Transmembrane helix</keyword>
<dbReference type="GO" id="GO:0042910">
    <property type="term" value="F:xenobiotic transmembrane transporter activity"/>
    <property type="evidence" value="ECO:0007669"/>
    <property type="project" value="TreeGrafter"/>
</dbReference>
<evidence type="ECO:0000313" key="9">
    <source>
        <dbReference type="EMBL" id="AKT42986.1"/>
    </source>
</evidence>
<dbReference type="Gene3D" id="3.30.70.1430">
    <property type="entry name" value="Multidrug efflux transporter AcrB pore domain"/>
    <property type="match status" value="2"/>
</dbReference>
<gene>
    <name evidence="9" type="ORF">CMC5_072140</name>
</gene>
<keyword evidence="4" id="KW-1003">Cell membrane</keyword>
<dbReference type="Gene3D" id="3.30.2090.10">
    <property type="entry name" value="Multidrug efflux transporter AcrB TolC docking domain, DN and DC subdomains"/>
    <property type="match status" value="2"/>
</dbReference>
<dbReference type="SUPFAM" id="SSF82693">
    <property type="entry name" value="Multidrug efflux transporter AcrB pore domain, PN1, PN2, PC1 and PC2 subdomains"/>
    <property type="match status" value="2"/>
</dbReference>
<dbReference type="InterPro" id="IPR027463">
    <property type="entry name" value="AcrB_DN_DC_subdom"/>
</dbReference>
<dbReference type="RefSeq" id="WP_050434529.1">
    <property type="nucleotide sequence ID" value="NZ_CP012159.1"/>
</dbReference>
<dbReference type="Gene3D" id="3.30.70.1440">
    <property type="entry name" value="Multidrug efflux transporter AcrB pore domain"/>
    <property type="match status" value="1"/>
</dbReference>
<dbReference type="Proteomes" id="UP000067626">
    <property type="component" value="Chromosome"/>
</dbReference>
<evidence type="ECO:0000256" key="2">
    <source>
        <dbReference type="ARBA" id="ARBA00010942"/>
    </source>
</evidence>
<feature type="transmembrane region" description="Helical" evidence="8">
    <location>
        <begin position="397"/>
        <end position="416"/>
    </location>
</feature>
<feature type="transmembrane region" description="Helical" evidence="8">
    <location>
        <begin position="861"/>
        <end position="880"/>
    </location>
</feature>
<feature type="transmembrane region" description="Helical" evidence="8">
    <location>
        <begin position="363"/>
        <end position="385"/>
    </location>
</feature>
<keyword evidence="7 8" id="KW-0472">Membrane</keyword>
<evidence type="ECO:0000256" key="6">
    <source>
        <dbReference type="ARBA" id="ARBA00022989"/>
    </source>
</evidence>
<evidence type="ECO:0000313" key="10">
    <source>
        <dbReference type="Proteomes" id="UP000067626"/>
    </source>
</evidence>
<feature type="transmembrane region" description="Helical" evidence="8">
    <location>
        <begin position="337"/>
        <end position="356"/>
    </location>
</feature>
<feature type="transmembrane region" description="Helical" evidence="8">
    <location>
        <begin position="990"/>
        <end position="1013"/>
    </location>
</feature>
<dbReference type="NCBIfam" id="TIGR00914">
    <property type="entry name" value="2A0601"/>
    <property type="match status" value="1"/>
</dbReference>
<dbReference type="PANTHER" id="PTHR32063">
    <property type="match status" value="1"/>
</dbReference>
<reference evidence="9 10" key="1">
    <citation type="submission" date="2015-07" db="EMBL/GenBank/DDBJ databases">
        <title>Genome analysis of myxobacterium Chondromyces crocatus Cm c5 reveals a high potential for natural compound synthesis and the genetic basis for the loss of fruiting body formation.</title>
        <authorList>
            <person name="Zaburannyi N."/>
            <person name="Bunk B."/>
            <person name="Maier J."/>
            <person name="Overmann J."/>
            <person name="Mueller R."/>
        </authorList>
    </citation>
    <scope>NUCLEOTIDE SEQUENCE [LARGE SCALE GENOMIC DNA]</scope>
    <source>
        <strain evidence="9 10">Cm c5</strain>
    </source>
</reference>
<comment type="similarity">
    <text evidence="2">Belongs to the resistance-nodulation-cell division (RND) (TC 2.A.6) family.</text>
</comment>
<dbReference type="GO" id="GO:0008324">
    <property type="term" value="F:monoatomic cation transmembrane transporter activity"/>
    <property type="evidence" value="ECO:0007669"/>
    <property type="project" value="InterPro"/>
</dbReference>
<evidence type="ECO:0000256" key="5">
    <source>
        <dbReference type="ARBA" id="ARBA00022692"/>
    </source>
</evidence>
<dbReference type="KEGG" id="ccro:CMC5_072140"/>
<feature type="transmembrane region" description="Helical" evidence="8">
    <location>
        <begin position="912"/>
        <end position="937"/>
    </location>
</feature>
<dbReference type="OrthoDB" id="9759330at2"/>
<dbReference type="STRING" id="52.CMC5_072140"/>
<dbReference type="SUPFAM" id="SSF82866">
    <property type="entry name" value="Multidrug efflux transporter AcrB transmembrane domain"/>
    <property type="match status" value="2"/>
</dbReference>
<keyword evidence="10" id="KW-1185">Reference proteome</keyword>
<dbReference type="Gene3D" id="1.20.1640.10">
    <property type="entry name" value="Multidrug efflux transporter AcrB transmembrane domain"/>
    <property type="match status" value="2"/>
</dbReference>
<dbReference type="SUPFAM" id="SSF82714">
    <property type="entry name" value="Multidrug efflux transporter AcrB TolC docking domain, DN and DC subdomains"/>
    <property type="match status" value="2"/>
</dbReference>
<evidence type="ECO:0000256" key="3">
    <source>
        <dbReference type="ARBA" id="ARBA00022448"/>
    </source>
</evidence>
<proteinExistence type="inferred from homology"/>
<feature type="transmembrane region" description="Helical" evidence="8">
    <location>
        <begin position="522"/>
        <end position="543"/>
    </location>
</feature>
<dbReference type="Gene3D" id="3.30.70.1320">
    <property type="entry name" value="Multidrug efflux transporter AcrB pore domain like"/>
    <property type="match status" value="1"/>
</dbReference>
<protein>
    <submittedName>
        <fullName evidence="9">Cation transporter</fullName>
    </submittedName>
</protein>
<feature type="transmembrane region" description="Helical" evidence="8">
    <location>
        <begin position="887"/>
        <end position="906"/>
    </location>
</feature>
<dbReference type="EMBL" id="CP012159">
    <property type="protein sequence ID" value="AKT42986.1"/>
    <property type="molecule type" value="Genomic_DNA"/>
</dbReference>
<dbReference type="InterPro" id="IPR004763">
    <property type="entry name" value="CusA-like"/>
</dbReference>
<keyword evidence="3" id="KW-0813">Transport</keyword>
<sequence length="1044" mass="111688">MLSRIVLASIRLRTVMLILFAMLLGAGVFAVRALPIDAMPDVSTVQVAVMTSASGLSAVEVERTVTIPVENALNGVPGGTELRSVSRGGLSAVTVVFSDDTDVWHARQLVLERLRMVERDLPPSASTPELGPVSSGLGEIFQFVVRSEGHSPMQLRTLLDWEIVPKLRSVPGVIEVNTMGGDLKQYQVVVDRARLKAHNMTLEEVLVGLRAANLSVGGGYVERREESFTVRGQGMLRDEGDIASVVLRAGPDGAPVLVKQVADVRVGAALRYGVITHGGEREAVTGIVMMLLGENSRDIVAAVGERVKVIQEELPPGVKIEVVYDRADFVGRTISTVLKNLAEGVLIVTVVLALFLGTLRGAIAVVLGIPGAMTIAVLGMHLFGVTGDLMSLGAIDFGFLVDGPIVMLEAVIASVAGKKLIGNARARAYGESAQAVARPVAFAVAIIMLVYMPLLFLEGIEGKMFRPMALTMACALFGALVYSVLFFPALLVTLVPPATGHGPRWIEWITERYERMIGRIVALRWALIAGSAAMFVGVTMLFANAGAEFVPRIFEGDAMVTIRRAPSISLDEARKLDFEAEKVLHTFPEITSTLGMTGRAEVAIDPVGNDNTDILTRLLPISEWTSADDFDDLSELIKNKVESEVPGTFVSVSQPIEDKTNELISGSRADVSIKVVGADLDKLSDLADRIGARMKAVEGSGDVRVERILGQPMINAVADRARMARHGVKLENAFTVIAAAREGVHVGDIYEDQRKFDLRVLNPPAEASAAALGELFVETSSGGSVPLREIVTITEGDGVSSVRRQDRERTIRVDVNLRGRDLVSWVAEAQAIVQNEFPMESGYRVEWGGQFENFERAQERLSLLVPVVVAIIFGMLLWMFQNARLAVSVFVMVPLSLIGGMLGLMFRDLPFSLSAAVGFIALGGVAVLNGVVIASEVQRRLIAGEELDHAVTHGTSSVVRAVLTTAAVAALGFLPMALASSAGAEVQRPLATVVIFGMIFGTITTLAVLPGVLRISLAGQRFDKQAPQEEEALEEGGAPVTASA</sequence>
<feature type="transmembrane region" description="Helical" evidence="8">
    <location>
        <begin position="436"/>
        <end position="457"/>
    </location>
</feature>
<dbReference type="AlphaFoldDB" id="A0A0K1EQ59"/>
<evidence type="ECO:0000256" key="8">
    <source>
        <dbReference type="SAM" id="Phobius"/>
    </source>
</evidence>
<evidence type="ECO:0000256" key="7">
    <source>
        <dbReference type="ARBA" id="ARBA00023136"/>
    </source>
</evidence>
<dbReference type="Pfam" id="PF00873">
    <property type="entry name" value="ACR_tran"/>
    <property type="match status" value="1"/>
</dbReference>
<dbReference type="InterPro" id="IPR001036">
    <property type="entry name" value="Acrflvin-R"/>
</dbReference>
<evidence type="ECO:0000256" key="4">
    <source>
        <dbReference type="ARBA" id="ARBA00022475"/>
    </source>
</evidence>
<name>A0A0K1EQ59_CHOCO</name>
<keyword evidence="5 8" id="KW-0812">Transmembrane</keyword>
<dbReference type="PRINTS" id="PR00702">
    <property type="entry name" value="ACRIFLAVINRP"/>
</dbReference>
<dbReference type="PATRIC" id="fig|52.7.peg.7926"/>
<dbReference type="PANTHER" id="PTHR32063:SF24">
    <property type="entry name" value="CATION EFFLUX SYSTEM (ACRB_ACRD_ACRF FAMILY)"/>
    <property type="match status" value="1"/>
</dbReference>
<feature type="transmembrane region" description="Helical" evidence="8">
    <location>
        <begin position="958"/>
        <end position="978"/>
    </location>
</feature>
<feature type="transmembrane region" description="Helical" evidence="8">
    <location>
        <begin position="469"/>
        <end position="495"/>
    </location>
</feature>
<organism evidence="9 10">
    <name type="scientific">Chondromyces crocatus</name>
    <dbReference type="NCBI Taxonomy" id="52"/>
    <lineage>
        <taxon>Bacteria</taxon>
        <taxon>Pseudomonadati</taxon>
        <taxon>Myxococcota</taxon>
        <taxon>Polyangia</taxon>
        <taxon>Polyangiales</taxon>
        <taxon>Polyangiaceae</taxon>
        <taxon>Chondromyces</taxon>
    </lineage>
</organism>
<comment type="subcellular location">
    <subcellularLocation>
        <location evidence="1">Cell membrane</location>
        <topology evidence="1">Multi-pass membrane protein</topology>
    </subcellularLocation>
</comment>
<evidence type="ECO:0000256" key="1">
    <source>
        <dbReference type="ARBA" id="ARBA00004651"/>
    </source>
</evidence>